<protein>
    <recommendedName>
        <fullName evidence="12">Zinc finger protein 593 homolog</fullName>
    </recommendedName>
</protein>
<accession>A0A1Q3F7P9</accession>
<evidence type="ECO:0000256" key="5">
    <source>
        <dbReference type="ARBA" id="ARBA00022723"/>
    </source>
</evidence>
<keyword evidence="4" id="KW-0690">Ribosome biogenesis</keyword>
<keyword evidence="6 13" id="KW-0863">Zinc-finger</keyword>
<dbReference type="PROSITE" id="PS00028">
    <property type="entry name" value="ZINC_FINGER_C2H2_1"/>
    <property type="match status" value="1"/>
</dbReference>
<dbReference type="GO" id="GO:0043021">
    <property type="term" value="F:ribonucleoprotein complex binding"/>
    <property type="evidence" value="ECO:0007669"/>
    <property type="project" value="UniProtKB-ARBA"/>
</dbReference>
<dbReference type="PROSITE" id="PS50157">
    <property type="entry name" value="ZINC_FINGER_C2H2_2"/>
    <property type="match status" value="1"/>
</dbReference>
<dbReference type="GO" id="GO:0008270">
    <property type="term" value="F:zinc ion binding"/>
    <property type="evidence" value="ECO:0007669"/>
    <property type="project" value="UniProtKB-KW"/>
</dbReference>
<dbReference type="InterPro" id="IPR003604">
    <property type="entry name" value="Matrin/U1-like-C_Znf_C2H2"/>
</dbReference>
<evidence type="ECO:0000256" key="6">
    <source>
        <dbReference type="ARBA" id="ARBA00022771"/>
    </source>
</evidence>
<organism evidence="16">
    <name type="scientific">Culex tarsalis</name>
    <name type="common">Encephalitis mosquito</name>
    <dbReference type="NCBI Taxonomy" id="7177"/>
    <lineage>
        <taxon>Eukaryota</taxon>
        <taxon>Metazoa</taxon>
        <taxon>Ecdysozoa</taxon>
        <taxon>Arthropoda</taxon>
        <taxon>Hexapoda</taxon>
        <taxon>Insecta</taxon>
        <taxon>Pterygota</taxon>
        <taxon>Neoptera</taxon>
        <taxon>Endopterygota</taxon>
        <taxon>Diptera</taxon>
        <taxon>Nematocera</taxon>
        <taxon>Culicoidea</taxon>
        <taxon>Culicidae</taxon>
        <taxon>Culicinae</taxon>
        <taxon>Culicini</taxon>
        <taxon>Culex</taxon>
        <taxon>Culex</taxon>
    </lineage>
</organism>
<keyword evidence="3" id="KW-0963">Cytoplasm</keyword>
<keyword evidence="8" id="KW-0539">Nucleus</keyword>
<comment type="function">
    <text evidence="10">Involved in pre-60S ribosomal particles maturation by promoting the nuclear export of the 60S ribosome.</text>
</comment>
<evidence type="ECO:0000256" key="13">
    <source>
        <dbReference type="PROSITE-ProRule" id="PRU00042"/>
    </source>
</evidence>
<dbReference type="FunFam" id="3.30.160.60:FF:000299">
    <property type="entry name" value="Zinc finger protein 593"/>
    <property type="match status" value="1"/>
</dbReference>
<evidence type="ECO:0000313" key="16">
    <source>
        <dbReference type="EMBL" id="JAV23594.1"/>
    </source>
</evidence>
<keyword evidence="5" id="KW-0479">Metal-binding</keyword>
<dbReference type="GO" id="GO:0005634">
    <property type="term" value="C:nucleus"/>
    <property type="evidence" value="ECO:0007669"/>
    <property type="project" value="UniProtKB-SubCell"/>
</dbReference>
<evidence type="ECO:0000256" key="3">
    <source>
        <dbReference type="ARBA" id="ARBA00022490"/>
    </source>
</evidence>
<dbReference type="InterPro" id="IPR022755">
    <property type="entry name" value="Znf_C2H2_jaz"/>
</dbReference>
<dbReference type="PANTHER" id="PTHR46095">
    <property type="entry name" value="ZINC FINGER PROTEIN 593"/>
    <property type="match status" value="1"/>
</dbReference>
<dbReference type="SMART" id="SM00451">
    <property type="entry name" value="ZnF_U1"/>
    <property type="match status" value="1"/>
</dbReference>
<feature type="domain" description="C2H2-type" evidence="15">
    <location>
        <begin position="57"/>
        <end position="86"/>
    </location>
</feature>
<evidence type="ECO:0000256" key="11">
    <source>
        <dbReference type="ARBA" id="ARBA00065398"/>
    </source>
</evidence>
<evidence type="ECO:0000256" key="8">
    <source>
        <dbReference type="ARBA" id="ARBA00023242"/>
    </source>
</evidence>
<keyword evidence="7" id="KW-0862">Zinc</keyword>
<evidence type="ECO:0000256" key="12">
    <source>
        <dbReference type="ARBA" id="ARBA00068297"/>
    </source>
</evidence>
<evidence type="ECO:0000256" key="2">
    <source>
        <dbReference type="ARBA" id="ARBA00004496"/>
    </source>
</evidence>
<sequence>MPYARKKMHDGDTHLRRRWRLRSRTRDMDLIDEDLKKNSDALLNQEVDLEKPGFGQFYCIHCAQYYINERALQDHFRTKVHKRRMKNLEVEPYSLEDSLRAAGKGSFVQPQKRKMETQPSKQEYAAGKRVKVDVLIEEDKPAKQNLSKVPKYEGQFAKILEDLKKPAE</sequence>
<comment type="similarity">
    <text evidence="9">Belongs to the ZNF593/BUD20 C2H2-type zinc-finger protein family.</text>
</comment>
<dbReference type="GO" id="GO:0003676">
    <property type="term" value="F:nucleic acid binding"/>
    <property type="evidence" value="ECO:0007669"/>
    <property type="project" value="InterPro"/>
</dbReference>
<reference evidence="16" key="1">
    <citation type="submission" date="2017-01" db="EMBL/GenBank/DDBJ databases">
        <title>A deep insight into the sialotranscriptome of adult male and female Cluex tarsalis mosquitoes.</title>
        <authorList>
            <person name="Ribeiro J.M."/>
            <person name="Moreira F."/>
            <person name="Bernard K.A."/>
            <person name="Calvo E."/>
        </authorList>
    </citation>
    <scope>NUCLEOTIDE SEQUENCE</scope>
    <source>
        <strain evidence="16">Kern County</strain>
        <tissue evidence="16">Salivary glands</tissue>
    </source>
</reference>
<dbReference type="InterPro" id="IPR013087">
    <property type="entry name" value="Znf_C2H2_type"/>
</dbReference>
<dbReference type="AlphaFoldDB" id="A0A1Q3F7P9"/>
<dbReference type="Gene3D" id="3.30.160.60">
    <property type="entry name" value="Classic Zinc Finger"/>
    <property type="match status" value="1"/>
</dbReference>
<dbReference type="GO" id="GO:0042254">
    <property type="term" value="P:ribosome biogenesis"/>
    <property type="evidence" value="ECO:0007669"/>
    <property type="project" value="UniProtKB-KW"/>
</dbReference>
<evidence type="ECO:0000256" key="4">
    <source>
        <dbReference type="ARBA" id="ARBA00022517"/>
    </source>
</evidence>
<name>A0A1Q3F7P9_CULTA</name>
<evidence type="ECO:0000256" key="1">
    <source>
        <dbReference type="ARBA" id="ARBA00004123"/>
    </source>
</evidence>
<dbReference type="PANTHER" id="PTHR46095:SF1">
    <property type="entry name" value="ZINC FINGER PROTEIN 593"/>
    <property type="match status" value="1"/>
</dbReference>
<comment type="subunit">
    <text evidence="11">Associates with pre-60S ribosomal particles; released from the pre-60S particle very early in the cytoplasm.</text>
</comment>
<feature type="region of interest" description="Disordered" evidence="14">
    <location>
        <begin position="104"/>
        <end position="125"/>
    </location>
</feature>
<dbReference type="GO" id="GO:0005737">
    <property type="term" value="C:cytoplasm"/>
    <property type="evidence" value="ECO:0007669"/>
    <property type="project" value="UniProtKB-SubCell"/>
</dbReference>
<dbReference type="EMBL" id="GFDL01011451">
    <property type="protein sequence ID" value="JAV23594.1"/>
    <property type="molecule type" value="Transcribed_RNA"/>
</dbReference>
<evidence type="ECO:0000259" key="15">
    <source>
        <dbReference type="PROSITE" id="PS50157"/>
    </source>
</evidence>
<dbReference type="InterPro" id="IPR051879">
    <property type="entry name" value="C2H2-ZF_Maturation_Protein"/>
</dbReference>
<comment type="subcellular location">
    <subcellularLocation>
        <location evidence="2">Cytoplasm</location>
    </subcellularLocation>
    <subcellularLocation>
        <location evidence="1">Nucleus</location>
    </subcellularLocation>
</comment>
<evidence type="ECO:0000256" key="9">
    <source>
        <dbReference type="ARBA" id="ARBA00038064"/>
    </source>
</evidence>
<dbReference type="InterPro" id="IPR036236">
    <property type="entry name" value="Znf_C2H2_sf"/>
</dbReference>
<evidence type="ECO:0000256" key="10">
    <source>
        <dbReference type="ARBA" id="ARBA00057732"/>
    </source>
</evidence>
<evidence type="ECO:0000256" key="7">
    <source>
        <dbReference type="ARBA" id="ARBA00022833"/>
    </source>
</evidence>
<evidence type="ECO:0000256" key="14">
    <source>
        <dbReference type="SAM" id="MobiDB-lite"/>
    </source>
</evidence>
<dbReference type="Pfam" id="PF12171">
    <property type="entry name" value="zf-C2H2_jaz"/>
    <property type="match status" value="1"/>
</dbReference>
<proteinExistence type="inferred from homology"/>
<dbReference type="SUPFAM" id="SSF57667">
    <property type="entry name" value="beta-beta-alpha zinc fingers"/>
    <property type="match status" value="1"/>
</dbReference>